<dbReference type="GO" id="GO:0004309">
    <property type="term" value="F:exopolyphosphatase activity"/>
    <property type="evidence" value="ECO:0007669"/>
    <property type="project" value="UniProtKB-EC"/>
</dbReference>
<evidence type="ECO:0000259" key="3">
    <source>
        <dbReference type="Pfam" id="PF21447"/>
    </source>
</evidence>
<evidence type="ECO:0000259" key="2">
    <source>
        <dbReference type="Pfam" id="PF02541"/>
    </source>
</evidence>
<feature type="domain" description="Ppx/GppA phosphatase N-terminal" evidence="2">
    <location>
        <begin position="18"/>
        <end position="297"/>
    </location>
</feature>
<dbReference type="InterPro" id="IPR050273">
    <property type="entry name" value="GppA/Ppx_hydrolase"/>
</dbReference>
<dbReference type="GO" id="GO:0008894">
    <property type="term" value="F:guanosine-5'-triphosphate,3'-diphosphate diphosphatase activity"/>
    <property type="evidence" value="ECO:0007669"/>
    <property type="project" value="UniProtKB-EC"/>
</dbReference>
<evidence type="ECO:0000256" key="1">
    <source>
        <dbReference type="ARBA" id="ARBA00022801"/>
    </source>
</evidence>
<dbReference type="Gene3D" id="3.30.420.40">
    <property type="match status" value="1"/>
</dbReference>
<evidence type="ECO:0000313" key="5">
    <source>
        <dbReference type="Proteomes" id="UP000541535"/>
    </source>
</evidence>
<evidence type="ECO:0000313" key="4">
    <source>
        <dbReference type="EMBL" id="MBB3118451.1"/>
    </source>
</evidence>
<dbReference type="AlphaFoldDB" id="A0A7W5B8N9"/>
<dbReference type="InterPro" id="IPR048950">
    <property type="entry name" value="Ppx_GppA_C"/>
</dbReference>
<dbReference type="InterPro" id="IPR030673">
    <property type="entry name" value="PyroPPase_GppA_Ppx"/>
</dbReference>
<dbReference type="InterPro" id="IPR043129">
    <property type="entry name" value="ATPase_NBD"/>
</dbReference>
<dbReference type="EC" id="3.6.1.40" evidence="4"/>
<dbReference type="SUPFAM" id="SSF53067">
    <property type="entry name" value="Actin-like ATPase domain"/>
    <property type="match status" value="2"/>
</dbReference>
<dbReference type="CDD" id="cd24053">
    <property type="entry name" value="ASKHA_NBD_EcPPX-GppA-like"/>
    <property type="match status" value="1"/>
</dbReference>
<dbReference type="PANTHER" id="PTHR30005:SF0">
    <property type="entry name" value="RETROGRADE REGULATION PROTEIN 2"/>
    <property type="match status" value="1"/>
</dbReference>
<proteinExistence type="predicted"/>
<protein>
    <submittedName>
        <fullName evidence="4">Exopolyphosphatase/guanosine-5'-triphosphate, 3'-diphosphate pyrophosphatase</fullName>
        <ecNumber evidence="4">3.6.1.11</ecNumber>
        <ecNumber evidence="4">3.6.1.40</ecNumber>
    </submittedName>
</protein>
<keyword evidence="1 4" id="KW-0378">Hydrolase</keyword>
<dbReference type="Gene3D" id="3.30.420.150">
    <property type="entry name" value="Exopolyphosphatase. Domain 2"/>
    <property type="match status" value="1"/>
</dbReference>
<dbReference type="FunFam" id="3.30.420.40:FF:000023">
    <property type="entry name" value="Guanosine-5'-triphosphate,3'-diphosphate pyrophosphatase"/>
    <property type="match status" value="1"/>
</dbReference>
<dbReference type="Pfam" id="PF02541">
    <property type="entry name" value="Ppx-GppA"/>
    <property type="match status" value="1"/>
</dbReference>
<reference evidence="4 5" key="1">
    <citation type="submission" date="2020-08" db="EMBL/GenBank/DDBJ databases">
        <title>Genomic Encyclopedia of Type Strains, Phase III (KMG-III): the genomes of soil and plant-associated and newly described type strains.</title>
        <authorList>
            <person name="Whitman W."/>
        </authorList>
    </citation>
    <scope>NUCLEOTIDE SEQUENCE [LARGE SCALE GENOMIC DNA]</scope>
    <source>
        <strain evidence="4 5">CECT 8897</strain>
    </source>
</reference>
<dbReference type="Proteomes" id="UP000541535">
    <property type="component" value="Unassembled WGS sequence"/>
</dbReference>
<organism evidence="4 5">
    <name type="scientific">Pseudoduganella violacea</name>
    <dbReference type="NCBI Taxonomy" id="1715466"/>
    <lineage>
        <taxon>Bacteria</taxon>
        <taxon>Pseudomonadati</taxon>
        <taxon>Pseudomonadota</taxon>
        <taxon>Betaproteobacteria</taxon>
        <taxon>Burkholderiales</taxon>
        <taxon>Oxalobacteraceae</taxon>
        <taxon>Telluria group</taxon>
        <taxon>Pseudoduganella</taxon>
    </lineage>
</organism>
<dbReference type="Pfam" id="PF21447">
    <property type="entry name" value="Ppx-GppA_III"/>
    <property type="match status" value="1"/>
</dbReference>
<accession>A0A7W5B8N9</accession>
<dbReference type="Gene3D" id="1.10.3210.10">
    <property type="entry name" value="Hypothetical protein af1432"/>
    <property type="match status" value="1"/>
</dbReference>
<gene>
    <name evidence="4" type="ORF">FHS03_001482</name>
</gene>
<comment type="caution">
    <text evidence="4">The sequence shown here is derived from an EMBL/GenBank/DDBJ whole genome shotgun (WGS) entry which is preliminary data.</text>
</comment>
<dbReference type="PANTHER" id="PTHR30005">
    <property type="entry name" value="EXOPOLYPHOSPHATASE"/>
    <property type="match status" value="1"/>
</dbReference>
<dbReference type="EMBL" id="JACHXD010000003">
    <property type="protein sequence ID" value="MBB3118451.1"/>
    <property type="molecule type" value="Genomic_DNA"/>
</dbReference>
<keyword evidence="5" id="KW-1185">Reference proteome</keyword>
<name>A0A7W5B8N9_9BURK</name>
<dbReference type="InterPro" id="IPR003695">
    <property type="entry name" value="Ppx_GppA_N"/>
</dbReference>
<dbReference type="EC" id="3.6.1.11" evidence="4"/>
<dbReference type="RefSeq" id="WP_183440362.1">
    <property type="nucleotide sequence ID" value="NZ_JACHXD010000003.1"/>
</dbReference>
<feature type="domain" description="Ppx/GppA phosphatase C-terminal" evidence="3">
    <location>
        <begin position="305"/>
        <end position="469"/>
    </location>
</feature>
<dbReference type="PIRSF" id="PIRSF001267">
    <property type="entry name" value="Pyrophosphatase_GppA_Ppx"/>
    <property type="match status" value="1"/>
</dbReference>
<sequence>MYAAVDLGSNSFRLHIGKHDGDAIRVLKSMREPIRLAAGLDEAGNLSEAAIQRAIACLKTFRLTLAAYELDAVRVVATSTMRQARNVASFLPQAEEAIGYPIEIISGEEEGRLIYMGVANSLAQPNERRLVVDIGGGSTELILGRGADIERVESFSVGSVKQSLSFFVGGRVDAASYEAAILSARSHFEDGAPPYHPQFWKRAYGSSGTIRAIAEIIEKNGLGKGDLSAPSLEALKKRFIEFGHVSKIDMPGLRPDRAGTIVGGLAILIAIVHELGINQMQSIEAGLRMGVMWDLYLRSTRRDRREQSVRLFMERFHVDQARAERVANDAVTLYEQMKPGAENYSQHLFWSALLHECGVVVSQTGSHKHASYLVENADLPGFTTREQKAMSRLLLAQKGNLRKVSELLGESDFAKAVVALRLAILFMHSRIELDFKGIKLRMKNRIELELRREWVAEHPTVAYWMEKEQEFWDEVGVDLSIRAIA</sequence>
<dbReference type="SUPFAM" id="SSF109604">
    <property type="entry name" value="HD-domain/PDEase-like"/>
    <property type="match status" value="1"/>
</dbReference>